<comment type="caution">
    <text evidence="1">The sequence shown here is derived from an EMBL/GenBank/DDBJ whole genome shotgun (WGS) entry which is preliminary data.</text>
</comment>
<dbReference type="Proteomes" id="UP000614216">
    <property type="component" value="Unassembled WGS sequence"/>
</dbReference>
<sequence length="161" mass="18856">MYIEREIYSAIEQRITDNSNWLLTNGAKPVADYQWYNKQYEEQENDLPFTRPAVFLEMSDIAWEHHTAFSRKGILRIALHIVQDLYVDGRRESPQNDDFKIQLDYPYLINELFDSWKGAGTCFKRMVLIGTRTDHDNNNLMAHVFTYSAEVVSKKSNNAPS</sequence>
<keyword evidence="2" id="KW-1185">Reference proteome</keyword>
<reference evidence="1" key="1">
    <citation type="submission" date="2021-01" db="EMBL/GenBank/DDBJ databases">
        <title>Fulvivirga kasyanovii gen. nov., sp nov., a novel member of the phylum Bacteroidetes isolated from seawater in a mussel farm.</title>
        <authorList>
            <person name="Zhao L.-H."/>
            <person name="Wang Z.-J."/>
        </authorList>
    </citation>
    <scope>NUCLEOTIDE SEQUENCE</scope>
    <source>
        <strain evidence="1">29W222</strain>
    </source>
</reference>
<gene>
    <name evidence="1" type="ORF">JMN32_19785</name>
</gene>
<evidence type="ECO:0000313" key="1">
    <source>
        <dbReference type="EMBL" id="MBL6448562.1"/>
    </source>
</evidence>
<name>A0A937KDF7_9BACT</name>
<dbReference type="RefSeq" id="WP_202858097.1">
    <property type="nucleotide sequence ID" value="NZ_JAEUGD010000064.1"/>
</dbReference>
<evidence type="ECO:0000313" key="2">
    <source>
        <dbReference type="Proteomes" id="UP000614216"/>
    </source>
</evidence>
<proteinExistence type="predicted"/>
<accession>A0A937KDF7</accession>
<dbReference type="EMBL" id="JAEUGD010000064">
    <property type="protein sequence ID" value="MBL6448562.1"/>
    <property type="molecule type" value="Genomic_DNA"/>
</dbReference>
<protein>
    <submittedName>
        <fullName evidence="1">Uncharacterized protein</fullName>
    </submittedName>
</protein>
<organism evidence="1 2">
    <name type="scientific">Fulvivirga marina</name>
    <dbReference type="NCBI Taxonomy" id="2494733"/>
    <lineage>
        <taxon>Bacteria</taxon>
        <taxon>Pseudomonadati</taxon>
        <taxon>Bacteroidota</taxon>
        <taxon>Cytophagia</taxon>
        <taxon>Cytophagales</taxon>
        <taxon>Fulvivirgaceae</taxon>
        <taxon>Fulvivirga</taxon>
    </lineage>
</organism>
<dbReference type="AlphaFoldDB" id="A0A937KDF7"/>